<dbReference type="Pfam" id="PF02775">
    <property type="entry name" value="TPP_enzyme_C"/>
    <property type="match status" value="1"/>
</dbReference>
<evidence type="ECO:0000259" key="2">
    <source>
        <dbReference type="Pfam" id="PF02775"/>
    </source>
</evidence>
<feature type="domain" description="Pyruvate ferredoxin oxidoreductase beta subunit C-terminal" evidence="3">
    <location>
        <begin position="200"/>
        <end position="259"/>
    </location>
</feature>
<dbReference type="SUPFAM" id="SSF52518">
    <property type="entry name" value="Thiamin diphosphate-binding fold (THDP-binding)"/>
    <property type="match status" value="1"/>
</dbReference>
<sequence>MAIDLNEYNSNLKPTWCPGCGNFLIHMSLKKALSELDITPSQTYIAFDIGCNGNGADKINTYAFKGLHGRAIPLAAGLHLANRKFTVIADLGDGACFHEGLDHLIHAIRSNYDITILIHNNQNFALTTGQATLTTDEEKPMYGLPDSKPERTLEPSEIILSPNPSFYARGYSGDMQQLTELIKAGIQNKGCSVIEIMQLCPTYNEECTPQWFMQRIHKVEDSANTLEEARKIGTITNENINTGIIYRNTELETYYELQENRKDSQSELVDEVNQYDIQKLFDQFK</sequence>
<reference evidence="4 5" key="1">
    <citation type="journal article" date="2015" name="Nature">
        <title>rRNA introns, odd ribosomes, and small enigmatic genomes across a large radiation of phyla.</title>
        <authorList>
            <person name="Brown C.T."/>
            <person name="Hug L.A."/>
            <person name="Thomas B.C."/>
            <person name="Sharon I."/>
            <person name="Castelle C.J."/>
            <person name="Singh A."/>
            <person name="Wilkins M.J."/>
            <person name="Williams K.H."/>
            <person name="Banfield J.F."/>
        </authorList>
    </citation>
    <scope>NUCLEOTIDE SEQUENCE [LARGE SCALE GENOMIC DNA]</scope>
</reference>
<dbReference type="Gene3D" id="3.40.50.970">
    <property type="match status" value="1"/>
</dbReference>
<dbReference type="GO" id="GO:0045333">
    <property type="term" value="P:cellular respiration"/>
    <property type="evidence" value="ECO:0007669"/>
    <property type="project" value="UniProtKB-ARBA"/>
</dbReference>
<keyword evidence="4" id="KW-0670">Pyruvate</keyword>
<dbReference type="PANTHER" id="PTHR48084:SF4">
    <property type="entry name" value="2-OXOGLUTARATE OXIDOREDUCTASE SUBUNIT KORB"/>
    <property type="match status" value="1"/>
</dbReference>
<dbReference type="InterPro" id="IPR029061">
    <property type="entry name" value="THDP-binding"/>
</dbReference>
<dbReference type="PANTHER" id="PTHR48084">
    <property type="entry name" value="2-OXOGLUTARATE OXIDOREDUCTASE SUBUNIT KORB-RELATED"/>
    <property type="match status" value="1"/>
</dbReference>
<protein>
    <submittedName>
        <fullName evidence="4">Pyruvate ferredoxin/flavodoxin oxidoreductase, beta subunit</fullName>
    </submittedName>
</protein>
<dbReference type="InterPro" id="IPR051457">
    <property type="entry name" value="2-oxoacid:Fd_oxidoreductase"/>
</dbReference>
<gene>
    <name evidence="4" type="ORF">UR96_C0002G0009</name>
</gene>
<evidence type="ECO:0000313" key="5">
    <source>
        <dbReference type="Proteomes" id="UP000034140"/>
    </source>
</evidence>
<comment type="caution">
    <text evidence="4">The sequence shown here is derived from an EMBL/GenBank/DDBJ whole genome shotgun (WGS) entry which is preliminary data.</text>
</comment>
<keyword evidence="1" id="KW-0560">Oxidoreductase</keyword>
<organism evidence="4 5">
    <name type="scientific">candidate division WS6 bacterium GW2011_GWC1_36_11</name>
    <dbReference type="NCBI Taxonomy" id="1619090"/>
    <lineage>
        <taxon>Bacteria</taxon>
        <taxon>Candidatus Dojkabacteria</taxon>
    </lineage>
</organism>
<dbReference type="EMBL" id="LBRE01000002">
    <property type="protein sequence ID" value="KKP92980.1"/>
    <property type="molecule type" value="Genomic_DNA"/>
</dbReference>
<dbReference type="GO" id="GO:0030976">
    <property type="term" value="F:thiamine pyrophosphate binding"/>
    <property type="evidence" value="ECO:0007669"/>
    <property type="project" value="InterPro"/>
</dbReference>
<dbReference type="Pfam" id="PF12367">
    <property type="entry name" value="PFO_beta_C"/>
    <property type="match status" value="1"/>
</dbReference>
<evidence type="ECO:0000313" key="4">
    <source>
        <dbReference type="EMBL" id="KKP92980.1"/>
    </source>
</evidence>
<evidence type="ECO:0000256" key="1">
    <source>
        <dbReference type="ARBA" id="ARBA00023002"/>
    </source>
</evidence>
<dbReference type="InterPro" id="IPR032686">
    <property type="entry name" value="PFO_beta_C"/>
</dbReference>
<feature type="domain" description="Thiamine pyrophosphate enzyme TPP-binding" evidence="2">
    <location>
        <begin position="59"/>
        <end position="196"/>
    </location>
</feature>
<proteinExistence type="predicted"/>
<dbReference type="GO" id="GO:0016625">
    <property type="term" value="F:oxidoreductase activity, acting on the aldehyde or oxo group of donors, iron-sulfur protein as acceptor"/>
    <property type="evidence" value="ECO:0007669"/>
    <property type="project" value="UniProtKB-ARBA"/>
</dbReference>
<dbReference type="Proteomes" id="UP000034140">
    <property type="component" value="Unassembled WGS sequence"/>
</dbReference>
<name>A0A0G0G011_9BACT</name>
<evidence type="ECO:0000259" key="3">
    <source>
        <dbReference type="Pfam" id="PF12367"/>
    </source>
</evidence>
<dbReference type="AlphaFoldDB" id="A0A0G0G011"/>
<dbReference type="InterPro" id="IPR011766">
    <property type="entry name" value="TPP_enzyme_TPP-bd"/>
</dbReference>
<accession>A0A0G0G011</accession>